<dbReference type="PANTHER" id="PTHR43844">
    <property type="entry name" value="METHIONINE SYNTHASE"/>
    <property type="match status" value="1"/>
</dbReference>
<evidence type="ECO:0000313" key="3">
    <source>
        <dbReference type="Proteomes" id="UP001374803"/>
    </source>
</evidence>
<evidence type="ECO:0000313" key="2">
    <source>
        <dbReference type="EMBL" id="WXB04567.1"/>
    </source>
</evidence>
<dbReference type="CDD" id="cd03311">
    <property type="entry name" value="CIMS_C_terminal_like"/>
    <property type="match status" value="1"/>
</dbReference>
<accession>A0ABZ2L0X2</accession>
<dbReference type="InterPro" id="IPR038071">
    <property type="entry name" value="UROD/MetE-like_sf"/>
</dbReference>
<organism evidence="2 3">
    <name type="scientific">Pendulispora rubella</name>
    <dbReference type="NCBI Taxonomy" id="2741070"/>
    <lineage>
        <taxon>Bacteria</taxon>
        <taxon>Pseudomonadati</taxon>
        <taxon>Myxococcota</taxon>
        <taxon>Myxococcia</taxon>
        <taxon>Myxococcales</taxon>
        <taxon>Sorangiineae</taxon>
        <taxon>Pendulisporaceae</taxon>
        <taxon>Pendulispora</taxon>
    </lineage>
</organism>
<dbReference type="Pfam" id="PF01717">
    <property type="entry name" value="Meth_synt_2"/>
    <property type="match status" value="1"/>
</dbReference>
<reference evidence="2" key="1">
    <citation type="submission" date="2021-12" db="EMBL/GenBank/DDBJ databases">
        <title>Discovery of the Pendulisporaceae a myxobacterial family with distinct sporulation behavior and unique specialized metabolism.</title>
        <authorList>
            <person name="Garcia R."/>
            <person name="Popoff A."/>
            <person name="Bader C.D."/>
            <person name="Loehr J."/>
            <person name="Walesch S."/>
            <person name="Walt C."/>
            <person name="Boldt J."/>
            <person name="Bunk B."/>
            <person name="Haeckl F.J.F.P.J."/>
            <person name="Gunesch A.P."/>
            <person name="Birkelbach J."/>
            <person name="Nuebel U."/>
            <person name="Pietschmann T."/>
            <person name="Bach T."/>
            <person name="Mueller R."/>
        </authorList>
    </citation>
    <scope>NUCLEOTIDE SEQUENCE</scope>
    <source>
        <strain evidence="2">MSr11367</strain>
    </source>
</reference>
<dbReference type="Proteomes" id="UP001374803">
    <property type="component" value="Chromosome"/>
</dbReference>
<dbReference type="RefSeq" id="WP_394834211.1">
    <property type="nucleotide sequence ID" value="NZ_CP089929.1"/>
</dbReference>
<evidence type="ECO:0000259" key="1">
    <source>
        <dbReference type="Pfam" id="PF01717"/>
    </source>
</evidence>
<keyword evidence="3" id="KW-1185">Reference proteome</keyword>
<dbReference type="InterPro" id="IPR002629">
    <property type="entry name" value="Met_Synth_C/arc"/>
</dbReference>
<proteinExistence type="predicted"/>
<gene>
    <name evidence="2" type="ORF">LVJ94_47700</name>
</gene>
<name>A0ABZ2L0X2_9BACT</name>
<sequence>MIPPYRADHVGSLLRPRELLAARWRGAGTEELAAIEDRYVLRLLAQQQMLGLDVFTDGELRRSNFMSNFTDAVEGLDLDGHVVARNWDATKRDSKVPVSNVTGVVVSKLRQRRGLTSQELPFLMQRAPGAFKVTLPSATQFPAIAYKRGVSDAVYTSHSELLWDIVAIVKSEIAALAAAGVPYIQIDAPRYSYYIDDKWREWMRTEMGVDPEAALDEAIAADNACFDAARRDGVTLAIHLCRGNNRSHWYAEGGYDAIAEKLFASLHVDRFLLEYDDARSGTFEPLRFVPRGKFVALGLVTSKTPMLETQETLRARIEEASRYVPLEHLALSPQCGFASTMEGNILTEDQQWAKLERVVQTARSIWG</sequence>
<dbReference type="PANTHER" id="PTHR43844:SF2">
    <property type="entry name" value="SYNTHASE, VITAMIN-B12 INDEPENDENT, PUTATIVE (AFU_ORTHOLOGUE AFUA_3G12060)-RELATED"/>
    <property type="match status" value="1"/>
</dbReference>
<feature type="domain" description="Cobalamin-independent methionine synthase MetE C-terminal/archaeal" evidence="1">
    <location>
        <begin position="40"/>
        <end position="340"/>
    </location>
</feature>
<protein>
    <submittedName>
        <fullName evidence="2">Cobalamin-independent methionine synthase II family protein</fullName>
    </submittedName>
</protein>
<dbReference type="Gene3D" id="3.20.20.210">
    <property type="match status" value="1"/>
</dbReference>
<dbReference type="SUPFAM" id="SSF51726">
    <property type="entry name" value="UROD/MetE-like"/>
    <property type="match status" value="1"/>
</dbReference>
<dbReference type="EMBL" id="CP089983">
    <property type="protein sequence ID" value="WXB04567.1"/>
    <property type="molecule type" value="Genomic_DNA"/>
</dbReference>